<dbReference type="EMBL" id="ML220113">
    <property type="protein sequence ID" value="TGZ84110.1"/>
    <property type="molecule type" value="Genomic_DNA"/>
</dbReference>
<evidence type="ECO:0000313" key="2">
    <source>
        <dbReference type="Proteomes" id="UP000298138"/>
    </source>
</evidence>
<dbReference type="AlphaFoldDB" id="A0A4S2N4H2"/>
<accession>A0A4S2N4H2</accession>
<sequence length="151" mass="16874">MGFNFTSQHYFSIRLIIGGAHLRTSILLKPLHVLVPIPHSSSILLSLPFMLSKSTTTKPPLINHVFPRNMGASSHRMAFPEGCVHWKRFLPWVEAMRAMVYVKGSSEGGVVVRVPSWLRTDFVVLRGMVGVGNMVETEIMRHGVGAMKHVK</sequence>
<evidence type="ECO:0000313" key="1">
    <source>
        <dbReference type="EMBL" id="TGZ84110.1"/>
    </source>
</evidence>
<gene>
    <name evidence="1" type="ORF">EX30DRAFT_99184</name>
</gene>
<proteinExistence type="predicted"/>
<reference evidence="1 2" key="1">
    <citation type="submission" date="2019-04" db="EMBL/GenBank/DDBJ databases">
        <title>Comparative genomics and transcriptomics to analyze fruiting body development in filamentous ascomycetes.</title>
        <authorList>
            <consortium name="DOE Joint Genome Institute"/>
            <person name="Lutkenhaus R."/>
            <person name="Traeger S."/>
            <person name="Breuer J."/>
            <person name="Kuo A."/>
            <person name="Lipzen A."/>
            <person name="Pangilinan J."/>
            <person name="Dilworth D."/>
            <person name="Sandor L."/>
            <person name="Poggeler S."/>
            <person name="Barry K."/>
            <person name="Grigoriev I.V."/>
            <person name="Nowrousian M."/>
        </authorList>
    </citation>
    <scope>NUCLEOTIDE SEQUENCE [LARGE SCALE GENOMIC DNA]</scope>
    <source>
        <strain evidence="1 2">CBS 389.68</strain>
    </source>
</reference>
<protein>
    <submittedName>
        <fullName evidence="1">Uncharacterized protein</fullName>
    </submittedName>
</protein>
<dbReference type="InParanoid" id="A0A4S2N4H2"/>
<dbReference type="Proteomes" id="UP000298138">
    <property type="component" value="Unassembled WGS sequence"/>
</dbReference>
<organism evidence="1 2">
    <name type="scientific">Ascodesmis nigricans</name>
    <dbReference type="NCBI Taxonomy" id="341454"/>
    <lineage>
        <taxon>Eukaryota</taxon>
        <taxon>Fungi</taxon>
        <taxon>Dikarya</taxon>
        <taxon>Ascomycota</taxon>
        <taxon>Pezizomycotina</taxon>
        <taxon>Pezizomycetes</taxon>
        <taxon>Pezizales</taxon>
        <taxon>Ascodesmidaceae</taxon>
        <taxon>Ascodesmis</taxon>
    </lineage>
</organism>
<keyword evidence="2" id="KW-1185">Reference proteome</keyword>
<name>A0A4S2N4H2_9PEZI</name>